<organism evidence="3 4">
    <name type="scientific">Kitasatospora misakiensis</name>
    <dbReference type="NCBI Taxonomy" id="67330"/>
    <lineage>
        <taxon>Bacteria</taxon>
        <taxon>Bacillati</taxon>
        <taxon>Actinomycetota</taxon>
        <taxon>Actinomycetes</taxon>
        <taxon>Kitasatosporales</taxon>
        <taxon>Streptomycetaceae</taxon>
        <taxon>Kitasatospora</taxon>
    </lineage>
</organism>
<keyword evidence="2" id="KW-0732">Signal</keyword>
<feature type="chain" id="PRO_5045181472" description="DUF3558 domain-containing protein" evidence="2">
    <location>
        <begin position="26"/>
        <end position="235"/>
    </location>
</feature>
<evidence type="ECO:0000313" key="3">
    <source>
        <dbReference type="EMBL" id="MFC5664322.1"/>
    </source>
</evidence>
<evidence type="ECO:0000256" key="1">
    <source>
        <dbReference type="SAM" id="MobiDB-lite"/>
    </source>
</evidence>
<dbReference type="RefSeq" id="WP_380226019.1">
    <property type="nucleotide sequence ID" value="NZ_JBHSOF010000016.1"/>
</dbReference>
<dbReference type="PROSITE" id="PS51257">
    <property type="entry name" value="PROKAR_LIPOPROTEIN"/>
    <property type="match status" value="1"/>
</dbReference>
<dbReference type="Proteomes" id="UP001595975">
    <property type="component" value="Unassembled WGS sequence"/>
</dbReference>
<feature type="region of interest" description="Disordered" evidence="1">
    <location>
        <begin position="166"/>
        <end position="188"/>
    </location>
</feature>
<reference evidence="4" key="1">
    <citation type="journal article" date="2019" name="Int. J. Syst. Evol. Microbiol.">
        <title>The Global Catalogue of Microorganisms (GCM) 10K type strain sequencing project: providing services to taxonomists for standard genome sequencing and annotation.</title>
        <authorList>
            <consortium name="The Broad Institute Genomics Platform"/>
            <consortium name="The Broad Institute Genome Sequencing Center for Infectious Disease"/>
            <person name="Wu L."/>
            <person name="Ma J."/>
        </authorList>
    </citation>
    <scope>NUCLEOTIDE SEQUENCE [LARGE SCALE GENOMIC DNA]</scope>
    <source>
        <strain evidence="4">CGMCC 4.1437</strain>
    </source>
</reference>
<evidence type="ECO:0000256" key="2">
    <source>
        <dbReference type="SAM" id="SignalP"/>
    </source>
</evidence>
<gene>
    <name evidence="3" type="ORF">ACFP3U_15180</name>
</gene>
<evidence type="ECO:0000313" key="4">
    <source>
        <dbReference type="Proteomes" id="UP001595975"/>
    </source>
</evidence>
<comment type="caution">
    <text evidence="3">The sequence shown here is derived from an EMBL/GenBank/DDBJ whole genome shotgun (WGS) entry which is preliminary data.</text>
</comment>
<dbReference type="EMBL" id="JBHSOF010000016">
    <property type="protein sequence ID" value="MFC5664322.1"/>
    <property type="molecule type" value="Genomic_DNA"/>
</dbReference>
<proteinExistence type="predicted"/>
<protein>
    <recommendedName>
        <fullName evidence="5">DUF3558 domain-containing protein</fullName>
    </recommendedName>
</protein>
<accession>A0ABW0X3D9</accession>
<sequence length="235" mass="23490">MTPDGKTALALLASAGLLLGTAACSSSGGPAAPSGGAKLSYPALRTTVQGVGPNPSSCPFGIDLPAALKASGTERAVAPDSGKDQPVRAEVVPPEGAYPLPSGVTPTPSMASIPARPEHLQVWCSYTAGTTPLEIGVIVAPAERIAVNLALPYIQQAGRLSPDQLVKASTDQPAPGEARTTPGGASVGIARLPVTDKGDLALIVSQGTDATSPDPALTGEPLRRLAETLAGQLHS</sequence>
<evidence type="ECO:0008006" key="5">
    <source>
        <dbReference type="Google" id="ProtNLM"/>
    </source>
</evidence>
<keyword evidence="4" id="KW-1185">Reference proteome</keyword>
<name>A0ABW0X3D9_9ACTN</name>
<feature type="signal peptide" evidence="2">
    <location>
        <begin position="1"/>
        <end position="25"/>
    </location>
</feature>